<feature type="chain" id="PRO_5047307140" evidence="1">
    <location>
        <begin position="26"/>
        <end position="234"/>
    </location>
</feature>
<protein>
    <submittedName>
        <fullName evidence="2">Uncharacterized protein</fullName>
    </submittedName>
</protein>
<comment type="caution">
    <text evidence="2">The sequence shown here is derived from an EMBL/GenBank/DDBJ whole genome shotgun (WGS) entry which is preliminary data.</text>
</comment>
<reference evidence="2 3" key="1">
    <citation type="submission" date="2024-03" db="EMBL/GenBank/DDBJ databases">
        <title>High-quality draft genome sequence of Oceanobacter sp. wDCs-4.</title>
        <authorList>
            <person name="Dong C."/>
        </authorList>
    </citation>
    <scope>NUCLEOTIDE SEQUENCE [LARGE SCALE GENOMIC DNA]</scope>
    <source>
        <strain evidence="3">wDCs-4</strain>
    </source>
</reference>
<proteinExistence type="predicted"/>
<evidence type="ECO:0000256" key="1">
    <source>
        <dbReference type="SAM" id="SignalP"/>
    </source>
</evidence>
<evidence type="ECO:0000313" key="2">
    <source>
        <dbReference type="EMBL" id="MFK4750978.1"/>
    </source>
</evidence>
<dbReference type="Proteomes" id="UP001620597">
    <property type="component" value="Unassembled WGS sequence"/>
</dbReference>
<gene>
    <name evidence="2" type="ORF">WG929_01015</name>
</gene>
<dbReference type="EMBL" id="JBBKTX010000001">
    <property type="protein sequence ID" value="MFK4750978.1"/>
    <property type="molecule type" value="Genomic_DNA"/>
</dbReference>
<organism evidence="2 3">
    <name type="scientific">Oceanobacter antarcticus</name>
    <dbReference type="NCBI Taxonomy" id="3133425"/>
    <lineage>
        <taxon>Bacteria</taxon>
        <taxon>Pseudomonadati</taxon>
        <taxon>Pseudomonadota</taxon>
        <taxon>Gammaproteobacteria</taxon>
        <taxon>Oceanospirillales</taxon>
        <taxon>Oceanospirillaceae</taxon>
        <taxon>Oceanobacter</taxon>
    </lineage>
</organism>
<keyword evidence="1" id="KW-0732">Signal</keyword>
<feature type="signal peptide" evidence="1">
    <location>
        <begin position="1"/>
        <end position="25"/>
    </location>
</feature>
<sequence>MKTRSISVISLMMLSMAIAPLVAKAGTVDTSGVTTFSAGSAAKASEVNGNFSTVITAVNDNAASLAALQSSIEALQTQLESMPTKVTDVSDLVGRTYCMIQDHSAGRYAGNNYASVNFASETSTVTVTSETQLSITGVSSDEAELGLQLSQYSYNGSDVDGLQGTLEAYQEPESYNGTINSLSNGELSVTVGSDTIQFYVSKYGDVMIGRSFTDDSSAAPAEMWNTTAVLVECQ</sequence>
<name>A0ABW8NDL3_9GAMM</name>
<evidence type="ECO:0000313" key="3">
    <source>
        <dbReference type="Proteomes" id="UP001620597"/>
    </source>
</evidence>
<dbReference type="RefSeq" id="WP_416204518.1">
    <property type="nucleotide sequence ID" value="NZ_JBBKTX010000001.1"/>
</dbReference>
<keyword evidence="3" id="KW-1185">Reference proteome</keyword>
<accession>A0ABW8NDL3</accession>